<dbReference type="InterPro" id="IPR000873">
    <property type="entry name" value="AMP-dep_synth/lig_dom"/>
</dbReference>
<dbReference type="Gene3D" id="3.30.300.30">
    <property type="match status" value="1"/>
</dbReference>
<evidence type="ECO:0000256" key="1">
    <source>
        <dbReference type="ARBA" id="ARBA00006432"/>
    </source>
</evidence>
<sequence>MTAIAMIQALKHTDSRLGLFLKQDRAAESKFLAYCEMYQKIAAYMEYFRAAGVKAGSRVLFPFETTEGVIIAFFALVGLGAIPLSVKPYSMGVVKESYLEFLTKVTTQYQAEFILEAPSIRSLELSFQRLQLPDTDIQPQESANFAAITDTDIAFVQFSSGSTSFPKGIPVTHGKIVTQMQAIANHAQNRPSDATASWLPLYHDMGLVGGLLTTLYVRHNLHLSTPMHFLMNPVGWLSELSEKKIAIAVIPDFAISYCLRRLAITDPEEIANLNLTQLRMVFNGSEPINIDKLHQFLEVLAPYGLQPTAIKPCYGMAEAVLMISCCKLEDIPRIVTLANGCKAISVGQPLSTFDIRLRTEDGHLCREGEIGEIELRGGTLVDNYFESDGFANAKGERSFYNSDGFFPTGDLGVMSKGELFVTGRLNDRFKINGQSYFASDFEHAIESLPFVQPSKVATIQADDRIIVLIETKQASILQQAIDHQRQVSEIVLNQMGIKIPVDNILFIRPGQLEKTSSGKLRRIAIAQAYITGKIVLAC</sequence>
<dbReference type="PROSITE" id="PS00455">
    <property type="entry name" value="AMP_BINDING"/>
    <property type="match status" value="1"/>
</dbReference>
<dbReference type="Pfam" id="PF00501">
    <property type="entry name" value="AMP-binding"/>
    <property type="match status" value="1"/>
</dbReference>
<comment type="similarity">
    <text evidence="1">Belongs to the ATP-dependent AMP-binding enzyme family.</text>
</comment>
<dbReference type="EMBL" id="LXQD01000120">
    <property type="protein sequence ID" value="RCJ37391.1"/>
    <property type="molecule type" value="Genomic_DNA"/>
</dbReference>
<dbReference type="Gene3D" id="3.40.50.12780">
    <property type="entry name" value="N-terminal domain of ligase-like"/>
    <property type="match status" value="1"/>
</dbReference>
<dbReference type="Pfam" id="PF23024">
    <property type="entry name" value="AMP-dom_DIP2-like"/>
    <property type="match status" value="1"/>
</dbReference>
<dbReference type="InterPro" id="IPR045851">
    <property type="entry name" value="AMP-bd_C_sf"/>
</dbReference>
<feature type="domain" description="AMP-binding enzyme C-terminal" evidence="3">
    <location>
        <begin position="426"/>
        <end position="535"/>
    </location>
</feature>
<dbReference type="InterPro" id="IPR020845">
    <property type="entry name" value="AMP-binding_CS"/>
</dbReference>
<evidence type="ECO:0000259" key="3">
    <source>
        <dbReference type="Pfam" id="PF23024"/>
    </source>
</evidence>
<dbReference type="PANTHER" id="PTHR22754:SF32">
    <property type="entry name" value="DISCO-INTERACTING PROTEIN 2"/>
    <property type="match status" value="1"/>
</dbReference>
<keyword evidence="5" id="KW-1185">Reference proteome</keyword>
<gene>
    <name evidence="4" type="ORF">A6770_14355</name>
</gene>
<feature type="domain" description="AMP-dependent synthetase/ligase" evidence="2">
    <location>
        <begin position="29"/>
        <end position="385"/>
    </location>
</feature>
<dbReference type="GO" id="GO:0005886">
    <property type="term" value="C:plasma membrane"/>
    <property type="evidence" value="ECO:0007669"/>
    <property type="project" value="TreeGrafter"/>
</dbReference>
<proteinExistence type="inferred from homology"/>
<accession>A0A367RNE8</accession>
<comment type="caution">
    <text evidence="4">The sequence shown here is derived from an EMBL/GenBank/DDBJ whole genome shotgun (WGS) entry which is preliminary data.</text>
</comment>
<evidence type="ECO:0000259" key="2">
    <source>
        <dbReference type="Pfam" id="PF00501"/>
    </source>
</evidence>
<organism evidence="4 5">
    <name type="scientific">Nostoc minutum NIES-26</name>
    <dbReference type="NCBI Taxonomy" id="1844469"/>
    <lineage>
        <taxon>Bacteria</taxon>
        <taxon>Bacillati</taxon>
        <taxon>Cyanobacteriota</taxon>
        <taxon>Cyanophyceae</taxon>
        <taxon>Nostocales</taxon>
        <taxon>Nostocaceae</taxon>
        <taxon>Nostoc</taxon>
    </lineage>
</organism>
<dbReference type="AlphaFoldDB" id="A0A367RNE8"/>
<evidence type="ECO:0000313" key="5">
    <source>
        <dbReference type="Proteomes" id="UP000252107"/>
    </source>
</evidence>
<evidence type="ECO:0000313" key="4">
    <source>
        <dbReference type="EMBL" id="RCJ37391.1"/>
    </source>
</evidence>
<name>A0A367RNE8_9NOSO</name>
<dbReference type="GO" id="GO:0070566">
    <property type="term" value="F:adenylyltransferase activity"/>
    <property type="evidence" value="ECO:0007669"/>
    <property type="project" value="TreeGrafter"/>
</dbReference>
<dbReference type="SUPFAM" id="SSF56801">
    <property type="entry name" value="Acetyl-CoA synthetase-like"/>
    <property type="match status" value="1"/>
</dbReference>
<dbReference type="InterPro" id="IPR042099">
    <property type="entry name" value="ANL_N_sf"/>
</dbReference>
<dbReference type="Proteomes" id="UP000252107">
    <property type="component" value="Unassembled WGS sequence"/>
</dbReference>
<dbReference type="PANTHER" id="PTHR22754">
    <property type="entry name" value="DISCO-INTERACTING PROTEIN 2 DIP2 -RELATED"/>
    <property type="match status" value="1"/>
</dbReference>
<dbReference type="GO" id="GO:0006633">
    <property type="term" value="P:fatty acid biosynthetic process"/>
    <property type="evidence" value="ECO:0007669"/>
    <property type="project" value="TreeGrafter"/>
</dbReference>
<dbReference type="InterPro" id="IPR025110">
    <property type="entry name" value="AMP-bd_C"/>
</dbReference>
<protein>
    <submittedName>
        <fullName evidence="4">AMP-dependent synthetase</fullName>
    </submittedName>
</protein>
<reference evidence="4" key="1">
    <citation type="submission" date="2016-04" db="EMBL/GenBank/DDBJ databases">
        <authorList>
            <person name="Tabuchi Yagui T.R."/>
        </authorList>
    </citation>
    <scope>NUCLEOTIDE SEQUENCE [LARGE SCALE GENOMIC DNA]</scope>
    <source>
        <strain evidence="4">NIES-26</strain>
    </source>
</reference>